<dbReference type="AlphaFoldDB" id="A0A392RTE7"/>
<accession>A0A392RTE7</accession>
<dbReference type="EMBL" id="LXQA010273580">
    <property type="protein sequence ID" value="MCI39921.1"/>
    <property type="molecule type" value="Genomic_DNA"/>
</dbReference>
<proteinExistence type="predicted"/>
<evidence type="ECO:0000313" key="2">
    <source>
        <dbReference type="EMBL" id="MCI39921.1"/>
    </source>
</evidence>
<sequence length="75" mass="8738">CILCNVQFTLWGHFSFCLWRNAQLVMARRAVHWHKGSLTFWRWRNAQCSPVLQFFPSVVGATRSCVDSGLTFVDF</sequence>
<keyword evidence="3" id="KW-1185">Reference proteome</keyword>
<dbReference type="Proteomes" id="UP000265520">
    <property type="component" value="Unassembled WGS sequence"/>
</dbReference>
<name>A0A392RTE7_9FABA</name>
<protein>
    <submittedName>
        <fullName evidence="2">Uncharacterized protein</fullName>
    </submittedName>
</protein>
<organism evidence="2 3">
    <name type="scientific">Trifolium medium</name>
    <dbReference type="NCBI Taxonomy" id="97028"/>
    <lineage>
        <taxon>Eukaryota</taxon>
        <taxon>Viridiplantae</taxon>
        <taxon>Streptophyta</taxon>
        <taxon>Embryophyta</taxon>
        <taxon>Tracheophyta</taxon>
        <taxon>Spermatophyta</taxon>
        <taxon>Magnoliopsida</taxon>
        <taxon>eudicotyledons</taxon>
        <taxon>Gunneridae</taxon>
        <taxon>Pentapetalae</taxon>
        <taxon>rosids</taxon>
        <taxon>fabids</taxon>
        <taxon>Fabales</taxon>
        <taxon>Fabaceae</taxon>
        <taxon>Papilionoideae</taxon>
        <taxon>50 kb inversion clade</taxon>
        <taxon>NPAAA clade</taxon>
        <taxon>Hologalegina</taxon>
        <taxon>IRL clade</taxon>
        <taxon>Trifolieae</taxon>
        <taxon>Trifolium</taxon>
    </lineage>
</organism>
<evidence type="ECO:0000256" key="1">
    <source>
        <dbReference type="SAM" id="SignalP"/>
    </source>
</evidence>
<evidence type="ECO:0000313" key="3">
    <source>
        <dbReference type="Proteomes" id="UP000265520"/>
    </source>
</evidence>
<comment type="caution">
    <text evidence="2">The sequence shown here is derived from an EMBL/GenBank/DDBJ whole genome shotgun (WGS) entry which is preliminary data.</text>
</comment>
<keyword evidence="1" id="KW-0732">Signal</keyword>
<feature type="signal peptide" evidence="1">
    <location>
        <begin position="1"/>
        <end position="27"/>
    </location>
</feature>
<reference evidence="2 3" key="1">
    <citation type="journal article" date="2018" name="Front. Plant Sci.">
        <title>Red Clover (Trifolium pratense) and Zigzag Clover (T. medium) - A Picture of Genomic Similarities and Differences.</title>
        <authorList>
            <person name="Dluhosova J."/>
            <person name="Istvanek J."/>
            <person name="Nedelnik J."/>
            <person name="Repkova J."/>
        </authorList>
    </citation>
    <scope>NUCLEOTIDE SEQUENCE [LARGE SCALE GENOMIC DNA]</scope>
    <source>
        <strain evidence="3">cv. 10/8</strain>
        <tissue evidence="2">Leaf</tissue>
    </source>
</reference>
<feature type="chain" id="PRO_5017292059" evidence="1">
    <location>
        <begin position="28"/>
        <end position="75"/>
    </location>
</feature>
<feature type="non-terminal residue" evidence="2">
    <location>
        <position position="1"/>
    </location>
</feature>